<dbReference type="EMBL" id="BGPR01000322">
    <property type="protein sequence ID" value="GBM13038.1"/>
    <property type="molecule type" value="Genomic_DNA"/>
</dbReference>
<keyword evidence="3" id="KW-1185">Reference proteome</keyword>
<dbReference type="Proteomes" id="UP000499080">
    <property type="component" value="Unassembled WGS sequence"/>
</dbReference>
<evidence type="ECO:0008006" key="4">
    <source>
        <dbReference type="Google" id="ProtNLM"/>
    </source>
</evidence>
<dbReference type="EMBL" id="BGPR01000300">
    <property type="protein sequence ID" value="GBM11502.1"/>
    <property type="molecule type" value="Genomic_DNA"/>
</dbReference>
<dbReference type="SUPFAM" id="SSF56219">
    <property type="entry name" value="DNase I-like"/>
    <property type="match status" value="1"/>
</dbReference>
<evidence type="ECO:0000313" key="2">
    <source>
        <dbReference type="EMBL" id="GBM13038.1"/>
    </source>
</evidence>
<gene>
    <name evidence="2" type="ORF">AVEN_101897_1</name>
    <name evidence="1" type="ORF">AVEN_240644_1</name>
</gene>
<protein>
    <recommendedName>
        <fullName evidence="4">Endonuclease/exonuclease/phosphatase domain-containing protein</fullName>
    </recommendedName>
</protein>
<evidence type="ECO:0000313" key="1">
    <source>
        <dbReference type="EMBL" id="GBM11502.1"/>
    </source>
</evidence>
<proteinExistence type="predicted"/>
<dbReference type="OrthoDB" id="6436865at2759"/>
<accession>A0A4Y2DAI5</accession>
<dbReference type="AlphaFoldDB" id="A0A4Y2DAI5"/>
<sequence>MTPVNTVSWNCHGFNVHKQDVKSIVNKYQPVCLGLQETYLLSHTSAELKNFTIQREEHVEGSRLSGGVASLTSCHILAKTIDLNTDLQAVAIQIQLNVRLTVCFLYLLLREYVGT</sequence>
<name>A0A4Y2DAI5_ARAVE</name>
<dbReference type="Gene3D" id="3.60.10.10">
    <property type="entry name" value="Endonuclease/exonuclease/phosphatase"/>
    <property type="match status" value="1"/>
</dbReference>
<reference evidence="2 3" key="1">
    <citation type="journal article" date="2019" name="Sci. Rep.">
        <title>Orb-weaving spider Araneus ventricosus genome elucidates the spidroin gene catalogue.</title>
        <authorList>
            <person name="Kono N."/>
            <person name="Nakamura H."/>
            <person name="Ohtoshi R."/>
            <person name="Moran D.A.P."/>
            <person name="Shinohara A."/>
            <person name="Yoshida Y."/>
            <person name="Fujiwara M."/>
            <person name="Mori M."/>
            <person name="Tomita M."/>
            <person name="Arakawa K."/>
        </authorList>
    </citation>
    <scope>NUCLEOTIDE SEQUENCE [LARGE SCALE GENOMIC DNA]</scope>
</reference>
<evidence type="ECO:0000313" key="3">
    <source>
        <dbReference type="Proteomes" id="UP000499080"/>
    </source>
</evidence>
<dbReference type="InterPro" id="IPR036691">
    <property type="entry name" value="Endo/exonu/phosph_ase_sf"/>
</dbReference>
<comment type="caution">
    <text evidence="2">The sequence shown here is derived from an EMBL/GenBank/DDBJ whole genome shotgun (WGS) entry which is preliminary data.</text>
</comment>
<organism evidence="2 3">
    <name type="scientific">Araneus ventricosus</name>
    <name type="common">Orbweaver spider</name>
    <name type="synonym">Epeira ventricosa</name>
    <dbReference type="NCBI Taxonomy" id="182803"/>
    <lineage>
        <taxon>Eukaryota</taxon>
        <taxon>Metazoa</taxon>
        <taxon>Ecdysozoa</taxon>
        <taxon>Arthropoda</taxon>
        <taxon>Chelicerata</taxon>
        <taxon>Arachnida</taxon>
        <taxon>Araneae</taxon>
        <taxon>Araneomorphae</taxon>
        <taxon>Entelegynae</taxon>
        <taxon>Araneoidea</taxon>
        <taxon>Araneidae</taxon>
        <taxon>Araneus</taxon>
    </lineage>
</organism>